<reference evidence="3 4" key="1">
    <citation type="journal article" date="2016" name="Proc. Natl. Acad. Sci. U.S.A.">
        <title>Comparative genomics of biotechnologically important yeasts.</title>
        <authorList>
            <person name="Riley R."/>
            <person name="Haridas S."/>
            <person name="Wolfe K.H."/>
            <person name="Lopes M.R."/>
            <person name="Hittinger C.T."/>
            <person name="Goeker M."/>
            <person name="Salamov A.A."/>
            <person name="Wisecaver J.H."/>
            <person name="Long T.M."/>
            <person name="Calvey C.H."/>
            <person name="Aerts A.L."/>
            <person name="Barry K.W."/>
            <person name="Choi C."/>
            <person name="Clum A."/>
            <person name="Coughlan A.Y."/>
            <person name="Deshpande S."/>
            <person name="Douglass A.P."/>
            <person name="Hanson S.J."/>
            <person name="Klenk H.-P."/>
            <person name="LaButti K.M."/>
            <person name="Lapidus A."/>
            <person name="Lindquist E.A."/>
            <person name="Lipzen A.M."/>
            <person name="Meier-Kolthoff J.P."/>
            <person name="Ohm R.A."/>
            <person name="Otillar R.P."/>
            <person name="Pangilinan J.L."/>
            <person name="Peng Y."/>
            <person name="Rokas A."/>
            <person name="Rosa C.A."/>
            <person name="Scheuner C."/>
            <person name="Sibirny A.A."/>
            <person name="Slot J.C."/>
            <person name="Stielow J.B."/>
            <person name="Sun H."/>
            <person name="Kurtzman C.P."/>
            <person name="Blackwell M."/>
            <person name="Grigoriev I.V."/>
            <person name="Jeffries T.W."/>
        </authorList>
    </citation>
    <scope>NUCLEOTIDE SEQUENCE [LARGE SCALE GENOMIC DNA]</scope>
    <source>
        <strain evidence="3 4">DSM 6958</strain>
    </source>
</reference>
<dbReference type="STRING" id="857566.A0A1E3PK21"/>
<dbReference type="EMBL" id="KV454409">
    <property type="protein sequence ID" value="ODQ65783.1"/>
    <property type="molecule type" value="Genomic_DNA"/>
</dbReference>
<dbReference type="SUPFAM" id="SSF50729">
    <property type="entry name" value="PH domain-like"/>
    <property type="match status" value="1"/>
</dbReference>
<dbReference type="AlphaFoldDB" id="A0A1E3PK21"/>
<dbReference type="Pfam" id="PF20399">
    <property type="entry name" value="PH_20"/>
    <property type="match status" value="1"/>
</dbReference>
<dbReference type="Gene3D" id="1.20.1270.60">
    <property type="entry name" value="Arfaptin homology (AH) domain/BAR domain"/>
    <property type="match status" value="1"/>
</dbReference>
<dbReference type="InterPro" id="IPR046868">
    <property type="entry name" value="BAR_4"/>
</dbReference>
<sequence>LYTYIPLSAHPTQALADRFEAWRRIVRSLSFYFNQLAQYEEERVRQHSKLIKAVNFPFLTDVPVKASRNIDGYTGTLSSGTSNSDPTPAEVELITSMFLEQEKDSISAVPSRLSQYHRYQANNSNKLLKELTQSIIPRLEDLRQDLGIKIKEIHALAGDFKNSVAKEQQQTWKEIQTFNNAIQAIAKDSPSLSPKLDPYLLKFSLDKQLHHQINEEHYLHDAFINLQSSGRELEKVVSEEVQNVISVYAKFIGNESNIVADHANRLLQGYVSAEPTAEWDDFIKRNRNFIDPTSTARRSKDIKYPNQYSPLVHEIHSGYLERRSKYLKSYSRAWYVLTPTFLHEFKTSDRRKDLVPVMSLSLADCKLTLEDKSKSKSGSQKFILNARQEGSHKGHNWVFRAESDEKLQEWFNYLTAATSIVSPTERA</sequence>
<dbReference type="FunFam" id="2.30.29.30:FF:000328">
    <property type="entry name" value="Phosphatidylinositol 4,5-bisphosphate-binding protein SLM1"/>
    <property type="match status" value="1"/>
</dbReference>
<organism evidence="3 4">
    <name type="scientific">Nadsonia fulvescens var. elongata DSM 6958</name>
    <dbReference type="NCBI Taxonomy" id="857566"/>
    <lineage>
        <taxon>Eukaryota</taxon>
        <taxon>Fungi</taxon>
        <taxon>Dikarya</taxon>
        <taxon>Ascomycota</taxon>
        <taxon>Saccharomycotina</taxon>
        <taxon>Dipodascomycetes</taxon>
        <taxon>Dipodascales</taxon>
        <taxon>Dipodascales incertae sedis</taxon>
        <taxon>Nadsonia</taxon>
    </lineage>
</organism>
<dbReference type="Proteomes" id="UP000095009">
    <property type="component" value="Unassembled WGS sequence"/>
</dbReference>
<evidence type="ECO:0000259" key="2">
    <source>
        <dbReference type="PROSITE" id="PS50003"/>
    </source>
</evidence>
<dbReference type="InterPro" id="IPR043453">
    <property type="entry name" value="Slm1_PH"/>
</dbReference>
<feature type="non-terminal residue" evidence="3">
    <location>
        <position position="427"/>
    </location>
</feature>
<dbReference type="CDD" id="cd13311">
    <property type="entry name" value="PH_Slm1"/>
    <property type="match status" value="1"/>
</dbReference>
<evidence type="ECO:0000256" key="1">
    <source>
        <dbReference type="ARBA" id="ARBA00022553"/>
    </source>
</evidence>
<protein>
    <recommendedName>
        <fullName evidence="2">PH domain-containing protein</fullName>
    </recommendedName>
</protein>
<gene>
    <name evidence="3" type="ORF">NADFUDRAFT_9438</name>
</gene>
<feature type="domain" description="PH" evidence="2">
    <location>
        <begin position="313"/>
        <end position="419"/>
    </location>
</feature>
<dbReference type="OrthoDB" id="5598057at2759"/>
<proteinExistence type="predicted"/>
<dbReference type="SMART" id="SM00233">
    <property type="entry name" value="PH"/>
    <property type="match status" value="1"/>
</dbReference>
<dbReference type="Pfam" id="PF20400">
    <property type="entry name" value="BAR_4"/>
    <property type="match status" value="1"/>
</dbReference>
<accession>A0A1E3PK21</accession>
<feature type="non-terminal residue" evidence="3">
    <location>
        <position position="1"/>
    </location>
</feature>
<evidence type="ECO:0000313" key="4">
    <source>
        <dbReference type="Proteomes" id="UP000095009"/>
    </source>
</evidence>
<dbReference type="InterPro" id="IPR011993">
    <property type="entry name" value="PH-like_dom_sf"/>
</dbReference>
<dbReference type="InterPro" id="IPR001849">
    <property type="entry name" value="PH_domain"/>
</dbReference>
<keyword evidence="4" id="KW-1185">Reference proteome</keyword>
<dbReference type="Gene3D" id="2.30.29.30">
    <property type="entry name" value="Pleckstrin-homology domain (PH domain)/Phosphotyrosine-binding domain (PTB)"/>
    <property type="match status" value="1"/>
</dbReference>
<dbReference type="InterPro" id="IPR046869">
    <property type="entry name" value="SLM1/RGC1-like_PH"/>
</dbReference>
<dbReference type="PROSITE" id="PS50003">
    <property type="entry name" value="PH_DOMAIN"/>
    <property type="match status" value="1"/>
</dbReference>
<dbReference type="PANTHER" id="PTHR31941:SF16">
    <property type="entry name" value="PHOSPHATIDYLINOSITOL 4,5-BISPHOSPHATE-BINDING PROTEIN SLM1-RELATED"/>
    <property type="match status" value="1"/>
</dbReference>
<keyword evidence="1" id="KW-0597">Phosphoprotein</keyword>
<dbReference type="PANTHER" id="PTHR31941">
    <property type="entry name" value="CYTOSKELETAL SIGNALING PROTEIN SLM1"/>
    <property type="match status" value="1"/>
</dbReference>
<evidence type="ECO:0000313" key="3">
    <source>
        <dbReference type="EMBL" id="ODQ65783.1"/>
    </source>
</evidence>
<dbReference type="InterPro" id="IPR027267">
    <property type="entry name" value="AH/BAR_dom_sf"/>
</dbReference>
<name>A0A1E3PK21_9ASCO</name>